<feature type="binding site" evidence="5">
    <location>
        <position position="148"/>
    </location>
    <ligand>
        <name>L-histidine</name>
        <dbReference type="ChEBI" id="CHEBI:57595"/>
    </ligand>
</feature>
<dbReference type="Proteomes" id="UP000008037">
    <property type="component" value="Chromosome"/>
</dbReference>
<feature type="binding site" evidence="5">
    <location>
        <position position="152"/>
    </location>
    <ligand>
        <name>L-histidine</name>
        <dbReference type="ChEBI" id="CHEBI:57595"/>
    </ligand>
</feature>
<feature type="binding site" evidence="5">
    <location>
        <begin position="296"/>
        <end position="297"/>
    </location>
    <ligand>
        <name>L-histidine</name>
        <dbReference type="ChEBI" id="CHEBI:57595"/>
    </ligand>
</feature>
<keyword evidence="8" id="KW-1185">Reference proteome</keyword>
<dbReference type="HAMAP" id="MF_00127">
    <property type="entry name" value="His_tRNA_synth"/>
    <property type="match status" value="1"/>
</dbReference>
<dbReference type="GO" id="GO:0005737">
    <property type="term" value="C:cytoplasm"/>
    <property type="evidence" value="ECO:0007669"/>
    <property type="project" value="UniProtKB-SubCell"/>
</dbReference>
<reference evidence="7 8" key="1">
    <citation type="journal article" date="2012" name="Environ. Microbiol.">
        <title>The genome of the ammonia-oxidizing Candidatus Nitrososphaera gargensis: insights into metabolic versatility and environmental adaptations.</title>
        <authorList>
            <person name="Spang A."/>
            <person name="Poehlein A."/>
            <person name="Offre P."/>
            <person name="Zumbragel S."/>
            <person name="Haider S."/>
            <person name="Rychlik N."/>
            <person name="Nowka B."/>
            <person name="Schmeisser C."/>
            <person name="Lebedeva E.V."/>
            <person name="Rattei T."/>
            <person name="Bohm C."/>
            <person name="Schmid M."/>
            <person name="Galushko A."/>
            <person name="Hatzenpichler R."/>
            <person name="Weinmaier T."/>
            <person name="Daniel R."/>
            <person name="Schleper C."/>
            <person name="Spieck E."/>
            <person name="Streit W."/>
            <person name="Wagner M."/>
        </authorList>
    </citation>
    <scope>NUCLEOTIDE SEQUENCE [LARGE SCALE GENOMIC DNA]</scope>
    <source>
        <strain evidence="8">Ga9.2</strain>
    </source>
</reference>
<sequence>MLALSQQTVIIRSSQNLNANALLATGVVKLELPRGMRDLEADEFANISYVRDKFFETARLFNFQLAEPSPLEMLATLEAKSGAAISNEIYAFKDKGGRDVALRFDLTIGLTRYVASRRDLKMPVKMAAFAGVWRYDEPQAGRYRYFHQWDVEVYGPFSQESDAEVIEFVSIFFKRLGLKVVIEVNDRQLIEQYIKTKLRITNEEAMLEMFRAVDKVPKKGAQAVLQEYKDRIEPAKLQALIELSKVKGTADEVAGKAEDVRGLESWQKFAGLMDSLKTRKVEEARVNLGIVRGLDYYSGVVFEAFDPSSDSGALVGGGRYDRLTEVFGRKDIGATGVAGGVERIVMALQRHSILKQQAKALVYVVYASDDVRNKAVEIASALRSADITTDYDILGRALRKQLDDASMKGAALAIIVASNEIAAGQVIVRSMRDGTENKYPASNLAEMLHKMLRAGS</sequence>
<dbReference type="SUPFAM" id="SSF55681">
    <property type="entry name" value="Class II aaRS and biotin synthetases"/>
    <property type="match status" value="1"/>
</dbReference>
<dbReference type="STRING" id="1237085.Ngar_c20940"/>
<evidence type="ECO:0000256" key="4">
    <source>
        <dbReference type="HAMAP-Rule" id="MF_00127"/>
    </source>
</evidence>
<dbReference type="Pfam" id="PF13393">
    <property type="entry name" value="tRNA-synt_His"/>
    <property type="match status" value="1"/>
</dbReference>
<dbReference type="InterPro" id="IPR004154">
    <property type="entry name" value="Anticodon-bd"/>
</dbReference>
<dbReference type="PANTHER" id="PTHR43707:SF1">
    <property type="entry name" value="HISTIDINE--TRNA LIGASE, MITOCHONDRIAL-RELATED"/>
    <property type="match status" value="1"/>
</dbReference>
<evidence type="ECO:0000259" key="6">
    <source>
        <dbReference type="PROSITE" id="PS50862"/>
    </source>
</evidence>
<evidence type="ECO:0000256" key="2">
    <source>
        <dbReference type="ARBA" id="ARBA00022741"/>
    </source>
</evidence>
<keyword evidence="2 4" id="KW-0547">Nucleotide-binding</keyword>
<proteinExistence type="inferred from homology"/>
<keyword evidence="4" id="KW-0648">Protein biosynthesis</keyword>
<dbReference type="PROSITE" id="PS50862">
    <property type="entry name" value="AA_TRNA_LIGASE_II"/>
    <property type="match status" value="1"/>
</dbReference>
<feature type="binding site" evidence="5">
    <location>
        <position position="292"/>
    </location>
    <ligand>
        <name>L-histidine</name>
        <dbReference type="ChEBI" id="CHEBI:57595"/>
    </ligand>
</feature>
<evidence type="ECO:0000256" key="3">
    <source>
        <dbReference type="ARBA" id="ARBA00047639"/>
    </source>
</evidence>
<keyword evidence="4" id="KW-0963">Cytoplasm</keyword>
<feature type="binding site" evidence="5">
    <location>
        <position position="134"/>
    </location>
    <ligand>
        <name>L-histidine</name>
        <dbReference type="ChEBI" id="CHEBI:57595"/>
    </ligand>
</feature>
<dbReference type="EMBL" id="CP002408">
    <property type="protein sequence ID" value="AFU59025.1"/>
    <property type="molecule type" value="Genomic_DNA"/>
</dbReference>
<evidence type="ECO:0000256" key="5">
    <source>
        <dbReference type="PIRSR" id="PIRSR001549-1"/>
    </source>
</evidence>
<dbReference type="InterPro" id="IPR004516">
    <property type="entry name" value="HisRS/HisZ"/>
</dbReference>
<dbReference type="InParanoid" id="K0IGR5"/>
<feature type="binding site" evidence="5">
    <location>
        <begin position="105"/>
        <end position="107"/>
    </location>
    <ligand>
        <name>L-histidine</name>
        <dbReference type="ChEBI" id="CHEBI:57595"/>
    </ligand>
</feature>
<dbReference type="SUPFAM" id="SSF52954">
    <property type="entry name" value="Class II aaRS ABD-related"/>
    <property type="match status" value="1"/>
</dbReference>
<dbReference type="InterPro" id="IPR045864">
    <property type="entry name" value="aa-tRNA-synth_II/BPL/LPL"/>
</dbReference>
<protein>
    <recommendedName>
        <fullName evidence="4">Histidine--tRNA ligase</fullName>
        <ecNumber evidence="4">6.1.1.21</ecNumber>
    </recommendedName>
    <alternativeName>
        <fullName evidence="4">Histidyl-tRNA synthetase</fullName>
        <shortName evidence="4">HisRS</shortName>
    </alternativeName>
</protein>
<dbReference type="KEGG" id="nga:Ngar_c20940"/>
<dbReference type="Pfam" id="PF03129">
    <property type="entry name" value="HGTP_anticodon"/>
    <property type="match status" value="1"/>
</dbReference>
<dbReference type="InterPro" id="IPR041715">
    <property type="entry name" value="HisRS-like_core"/>
</dbReference>
<comment type="subcellular location">
    <subcellularLocation>
        <location evidence="4">Cytoplasm</location>
    </subcellularLocation>
</comment>
<dbReference type="Gene3D" id="3.30.930.10">
    <property type="entry name" value="Bira Bifunctional Protein, Domain 2"/>
    <property type="match status" value="1"/>
</dbReference>
<dbReference type="InterPro" id="IPR036621">
    <property type="entry name" value="Anticodon-bd_dom_sf"/>
</dbReference>
<dbReference type="PATRIC" id="fig|1237085.11.peg.2074"/>
<dbReference type="NCBIfam" id="TIGR00442">
    <property type="entry name" value="hisS"/>
    <property type="match status" value="1"/>
</dbReference>
<evidence type="ECO:0000313" key="7">
    <source>
        <dbReference type="EMBL" id="AFU59025.1"/>
    </source>
</evidence>
<keyword evidence="4" id="KW-0067">ATP-binding</keyword>
<dbReference type="HOGENOM" id="CLU_025113_3_0_2"/>
<evidence type="ECO:0000313" key="8">
    <source>
        <dbReference type="Proteomes" id="UP000008037"/>
    </source>
</evidence>
<gene>
    <name evidence="4 7" type="primary">hisS</name>
    <name evidence="7" type="ordered locus">Ngar_c20940</name>
</gene>
<name>K0IGR5_NITGG</name>
<dbReference type="PANTHER" id="PTHR43707">
    <property type="entry name" value="HISTIDYL-TRNA SYNTHETASE"/>
    <property type="match status" value="1"/>
</dbReference>
<dbReference type="GO" id="GO:0006427">
    <property type="term" value="P:histidyl-tRNA aminoacylation"/>
    <property type="evidence" value="ECO:0007669"/>
    <property type="project" value="UniProtKB-UniRule"/>
</dbReference>
<dbReference type="InterPro" id="IPR015807">
    <property type="entry name" value="His-tRNA-ligase"/>
</dbReference>
<dbReference type="PIRSF" id="PIRSF001549">
    <property type="entry name" value="His-tRNA_synth"/>
    <property type="match status" value="1"/>
</dbReference>
<keyword evidence="4" id="KW-0030">Aminoacyl-tRNA synthetase</keyword>
<dbReference type="Gene3D" id="3.40.50.800">
    <property type="entry name" value="Anticodon-binding domain"/>
    <property type="match status" value="1"/>
</dbReference>
<dbReference type="AlphaFoldDB" id="K0IGR5"/>
<evidence type="ECO:0000256" key="1">
    <source>
        <dbReference type="ARBA" id="ARBA00008226"/>
    </source>
</evidence>
<dbReference type="FunCoup" id="K0IGR5">
    <property type="interactions" value="214"/>
</dbReference>
<comment type="similarity">
    <text evidence="1 4">Belongs to the class-II aminoacyl-tRNA synthetase family.</text>
</comment>
<comment type="catalytic activity">
    <reaction evidence="3 4">
        <text>tRNA(His) + L-histidine + ATP = L-histidyl-tRNA(His) + AMP + diphosphate + H(+)</text>
        <dbReference type="Rhea" id="RHEA:17313"/>
        <dbReference type="Rhea" id="RHEA-COMP:9665"/>
        <dbReference type="Rhea" id="RHEA-COMP:9689"/>
        <dbReference type="ChEBI" id="CHEBI:15378"/>
        <dbReference type="ChEBI" id="CHEBI:30616"/>
        <dbReference type="ChEBI" id="CHEBI:33019"/>
        <dbReference type="ChEBI" id="CHEBI:57595"/>
        <dbReference type="ChEBI" id="CHEBI:78442"/>
        <dbReference type="ChEBI" id="CHEBI:78527"/>
        <dbReference type="ChEBI" id="CHEBI:456215"/>
        <dbReference type="EC" id="6.1.1.21"/>
    </reaction>
</comment>
<organism evidence="7 8">
    <name type="scientific">Nitrososphaera gargensis (strain Ga9.2)</name>
    <dbReference type="NCBI Taxonomy" id="1237085"/>
    <lineage>
        <taxon>Archaea</taxon>
        <taxon>Nitrososphaerota</taxon>
        <taxon>Nitrososphaeria</taxon>
        <taxon>Nitrososphaerales</taxon>
        <taxon>Nitrososphaeraceae</taxon>
        <taxon>Nitrososphaera</taxon>
    </lineage>
</organism>
<dbReference type="GO" id="GO:0005524">
    <property type="term" value="F:ATP binding"/>
    <property type="evidence" value="ECO:0007669"/>
    <property type="project" value="UniProtKB-UniRule"/>
</dbReference>
<keyword evidence="4 7" id="KW-0436">Ligase</keyword>
<feature type="domain" description="Aminoacyl-transfer RNA synthetases class-II family profile" evidence="6">
    <location>
        <begin position="34"/>
        <end position="348"/>
    </location>
</feature>
<dbReference type="InterPro" id="IPR006195">
    <property type="entry name" value="aa-tRNA-synth_II"/>
</dbReference>
<dbReference type="GO" id="GO:0004821">
    <property type="term" value="F:histidine-tRNA ligase activity"/>
    <property type="evidence" value="ECO:0007669"/>
    <property type="project" value="UniProtKB-UniRule"/>
</dbReference>
<dbReference type="EC" id="6.1.1.21" evidence="4"/>
<accession>K0IGR5</accession>
<dbReference type="CDD" id="cd00773">
    <property type="entry name" value="HisRS-like_core"/>
    <property type="match status" value="1"/>
</dbReference>